<dbReference type="GO" id="GO:0000479">
    <property type="term" value="P:endonucleolytic cleavage of tricistronic rRNA transcript (SSU-rRNA, 5.8S rRNA, LSU-rRNA)"/>
    <property type="evidence" value="ECO:0007669"/>
    <property type="project" value="TreeGrafter"/>
</dbReference>
<organism evidence="13 14">
    <name type="scientific">Naegleria lovaniensis</name>
    <name type="common">Amoeba</name>
    <dbReference type="NCBI Taxonomy" id="51637"/>
    <lineage>
        <taxon>Eukaryota</taxon>
        <taxon>Discoba</taxon>
        <taxon>Heterolobosea</taxon>
        <taxon>Tetramitia</taxon>
        <taxon>Eutetramitia</taxon>
        <taxon>Vahlkampfiidae</taxon>
        <taxon>Naegleria</taxon>
    </lineage>
</organism>
<name>A0AA88KKX9_NAELO</name>
<comment type="caution">
    <text evidence="13">The sequence shown here is derived from an EMBL/GenBank/DDBJ whole genome shotgun (WGS) entry which is preliminary data.</text>
</comment>
<evidence type="ECO:0000256" key="10">
    <source>
        <dbReference type="ARBA" id="ARBA00061391"/>
    </source>
</evidence>
<evidence type="ECO:0000256" key="3">
    <source>
        <dbReference type="ARBA" id="ARBA00022553"/>
    </source>
</evidence>
<evidence type="ECO:0000256" key="1">
    <source>
        <dbReference type="ARBA" id="ARBA00004604"/>
    </source>
</evidence>
<dbReference type="PANTHER" id="PTHR12858:SF2">
    <property type="entry name" value="RIBOSOME BIOGENESIS PROTEIN BMS1 HOMOLOG"/>
    <property type="match status" value="1"/>
</dbReference>
<evidence type="ECO:0000256" key="7">
    <source>
        <dbReference type="ARBA" id="ARBA00023134"/>
    </source>
</evidence>
<accession>A0AA88KKX9</accession>
<feature type="compositionally biased region" description="Polar residues" evidence="11">
    <location>
        <begin position="1"/>
        <end position="11"/>
    </location>
</feature>
<keyword evidence="14" id="KW-1185">Reference proteome</keyword>
<feature type="region of interest" description="Disordered" evidence="11">
    <location>
        <begin position="1"/>
        <end position="53"/>
    </location>
</feature>
<comment type="subcellular location">
    <subcellularLocation>
        <location evidence="1">Nucleus</location>
        <location evidence="1">Nucleolus</location>
    </subcellularLocation>
</comment>
<dbReference type="GeneID" id="68096709"/>
<dbReference type="GO" id="GO:0005654">
    <property type="term" value="C:nucleoplasm"/>
    <property type="evidence" value="ECO:0007669"/>
    <property type="project" value="UniProtKB-ARBA"/>
</dbReference>
<evidence type="ECO:0000256" key="11">
    <source>
        <dbReference type="SAM" id="MobiDB-lite"/>
    </source>
</evidence>
<gene>
    <name evidence="13" type="ORF">C9374_004254</name>
</gene>
<evidence type="ECO:0000313" key="14">
    <source>
        <dbReference type="Proteomes" id="UP000816034"/>
    </source>
</evidence>
<dbReference type="FunFam" id="3.40.50.300:FF:000105">
    <property type="entry name" value="BMS1 ribosome biogenesis factor"/>
    <property type="match status" value="1"/>
</dbReference>
<dbReference type="GO" id="GO:0032040">
    <property type="term" value="C:small-subunit processome"/>
    <property type="evidence" value="ECO:0007669"/>
    <property type="project" value="UniProtKB-ARBA"/>
</dbReference>
<evidence type="ECO:0000256" key="6">
    <source>
        <dbReference type="ARBA" id="ARBA00022840"/>
    </source>
</evidence>
<dbReference type="PANTHER" id="PTHR12858">
    <property type="entry name" value="RIBOSOME BIOGENESIS PROTEIN"/>
    <property type="match status" value="1"/>
</dbReference>
<evidence type="ECO:0000313" key="13">
    <source>
        <dbReference type="EMBL" id="KAG2383583.1"/>
    </source>
</evidence>
<feature type="compositionally biased region" description="Acidic residues" evidence="11">
    <location>
        <begin position="438"/>
        <end position="471"/>
    </location>
</feature>
<feature type="region of interest" description="Disordered" evidence="11">
    <location>
        <begin position="692"/>
        <end position="741"/>
    </location>
</feature>
<dbReference type="EMBL" id="PYSW02000020">
    <property type="protein sequence ID" value="KAG2383583.1"/>
    <property type="molecule type" value="Genomic_DNA"/>
</dbReference>
<dbReference type="GO" id="GO:0003924">
    <property type="term" value="F:GTPase activity"/>
    <property type="evidence" value="ECO:0007669"/>
    <property type="project" value="TreeGrafter"/>
</dbReference>
<keyword evidence="3" id="KW-0597">Phosphoprotein</keyword>
<dbReference type="AlphaFoldDB" id="A0AA88KKX9"/>
<comment type="catalytic activity">
    <reaction evidence="9">
        <text>GTP + H2O = GDP + phosphate + H(+)</text>
        <dbReference type="Rhea" id="RHEA:19669"/>
        <dbReference type="ChEBI" id="CHEBI:15377"/>
        <dbReference type="ChEBI" id="CHEBI:15378"/>
        <dbReference type="ChEBI" id="CHEBI:37565"/>
        <dbReference type="ChEBI" id="CHEBI:43474"/>
        <dbReference type="ChEBI" id="CHEBI:58189"/>
    </reaction>
    <physiologicalReaction direction="left-to-right" evidence="9">
        <dbReference type="Rhea" id="RHEA:19670"/>
    </physiologicalReaction>
</comment>
<feature type="region of interest" description="Disordered" evidence="11">
    <location>
        <begin position="429"/>
        <end position="579"/>
    </location>
</feature>
<dbReference type="InterPro" id="IPR027417">
    <property type="entry name" value="P-loop_NTPase"/>
</dbReference>
<evidence type="ECO:0000256" key="4">
    <source>
        <dbReference type="ARBA" id="ARBA00022741"/>
    </source>
</evidence>
<evidence type="ECO:0000256" key="8">
    <source>
        <dbReference type="ARBA" id="ARBA00023242"/>
    </source>
</evidence>
<comment type="similarity">
    <text evidence="10">Belongs to the TRAFAC class translation factor GTPase superfamily. Bms1-like GTPase family. BMS1 subfamily.</text>
</comment>
<feature type="region of interest" description="Disordered" evidence="11">
    <location>
        <begin position="604"/>
        <end position="630"/>
    </location>
</feature>
<sequence>MSSSGGLSDQQINKEHKARRAGNKFKKREAQRKKKLGISEEQQKNDYVNNRANTVGKGNAYARDLKPPKLVAVVGPPKSGKTTLITSLVKQYTKQTLTEVTGPITVRTGKSRTTFFECPNDINAMIDISKTADLVLLLIDASYGFEMENFEFLNMLQVHGMTRVMGILTHLDLIKKSSTVRKLKKKLKHRFWTEVCDGAKLFYLSGLRGGLYTPRETINLSRFISIIKPRPIKWRTTHSCVVVDRFEDVTDPELIKENPTTNRHVCMYGYVRNTFLRKGTPVHIPGCGDFTIKTISSLDDPLPPKPKEKERSKLDKYKGLYGPMSNLGSVFYDKDSVYVDMSNTFTDTTSSGNHRGGIDEAEELLLTRKGKDISSEKREERKQIAEETSKIVQSLLQTTSNEDLNLDEKLSNQQVKLFSNAKSALVAKKPSKATNIEHDEEEENENIYIDESDDGEDDDDDKDEMEDDDNENQVRKRRGLSMLMNDENDDEIYANALNKASSTKKENVIYDDDDEESHEESLPRRGQSSATDDDSDSEYFEPKKLKMNQATGQFEVEVDEDSLSDLEDETNDMGQASNKWKETMEERAASAFYDVGVSLQELVYENNEEQDEEQDDHEMDEPTQQDSDDLDSIFNFKKQITDKKKKISVNRLKIDYVDRSRTQLEPTEIKHDWDDAEFRETIRNKFVTGDWAQRRSAKENSTNQDNMNLDEDSGEDHELNDEDHHLMEDDDHVEESIKKIL</sequence>
<keyword evidence="2" id="KW-0690">Ribosome biogenesis</keyword>
<dbReference type="SUPFAM" id="SSF52540">
    <property type="entry name" value="P-loop containing nucleoside triphosphate hydrolases"/>
    <property type="match status" value="1"/>
</dbReference>
<keyword evidence="5" id="KW-0378">Hydrolase</keyword>
<feature type="compositionally biased region" description="Acidic residues" evidence="11">
    <location>
        <begin position="708"/>
        <end position="721"/>
    </location>
</feature>
<evidence type="ECO:0000256" key="2">
    <source>
        <dbReference type="ARBA" id="ARBA00022517"/>
    </source>
</evidence>
<dbReference type="GO" id="GO:0030686">
    <property type="term" value="C:90S preribosome"/>
    <property type="evidence" value="ECO:0007669"/>
    <property type="project" value="TreeGrafter"/>
</dbReference>
<keyword evidence="7" id="KW-0342">GTP-binding</keyword>
<protein>
    <recommendedName>
        <fullName evidence="12">Bms1-type G domain-containing protein</fullName>
    </recommendedName>
</protein>
<dbReference type="GO" id="GO:0000462">
    <property type="term" value="P:maturation of SSU-rRNA from tricistronic rRNA transcript (SSU-rRNA, 5.8S rRNA, LSU-rRNA)"/>
    <property type="evidence" value="ECO:0007669"/>
    <property type="project" value="TreeGrafter"/>
</dbReference>
<dbReference type="GO" id="GO:0034511">
    <property type="term" value="F:U3 snoRNA binding"/>
    <property type="evidence" value="ECO:0007669"/>
    <property type="project" value="TreeGrafter"/>
</dbReference>
<dbReference type="InterPro" id="IPR012948">
    <property type="entry name" value="AARP2CN"/>
</dbReference>
<dbReference type="GO" id="GO:0005525">
    <property type="term" value="F:GTP binding"/>
    <property type="evidence" value="ECO:0007669"/>
    <property type="project" value="UniProtKB-KW"/>
</dbReference>
<dbReference type="Pfam" id="PF08142">
    <property type="entry name" value="AARP2CN"/>
    <property type="match status" value="1"/>
</dbReference>
<evidence type="ECO:0000259" key="12">
    <source>
        <dbReference type="PROSITE" id="PS51714"/>
    </source>
</evidence>
<keyword evidence="6" id="KW-0067">ATP-binding</keyword>
<keyword evidence="4" id="KW-0547">Nucleotide-binding</keyword>
<dbReference type="InterPro" id="IPR012381">
    <property type="entry name" value="EutP_PduV"/>
</dbReference>
<dbReference type="Proteomes" id="UP000816034">
    <property type="component" value="Unassembled WGS sequence"/>
</dbReference>
<feature type="compositionally biased region" description="Acidic residues" evidence="11">
    <location>
        <begin position="606"/>
        <end position="630"/>
    </location>
</feature>
<dbReference type="InterPro" id="IPR039761">
    <property type="entry name" value="Bms1/Tsr1"/>
</dbReference>
<feature type="compositionally biased region" description="Basic residues" evidence="11">
    <location>
        <begin position="16"/>
        <end position="36"/>
    </location>
</feature>
<feature type="compositionally biased region" description="Acidic residues" evidence="11">
    <location>
        <begin position="509"/>
        <end position="518"/>
    </location>
</feature>
<keyword evidence="8" id="KW-0539">Nucleus</keyword>
<dbReference type="SMART" id="SM00785">
    <property type="entry name" value="AARP2CN"/>
    <property type="match status" value="1"/>
</dbReference>
<dbReference type="InterPro" id="IPR030387">
    <property type="entry name" value="G_Bms1/Tsr1_dom"/>
</dbReference>
<dbReference type="RefSeq" id="XP_044549262.1">
    <property type="nucleotide sequence ID" value="XM_044693873.1"/>
</dbReference>
<feature type="domain" description="Bms1-type G" evidence="12">
    <location>
        <begin position="67"/>
        <end position="230"/>
    </location>
</feature>
<proteinExistence type="inferred from homology"/>
<dbReference type="Gene3D" id="3.40.50.300">
    <property type="entry name" value="P-loop containing nucleotide triphosphate hydrolases"/>
    <property type="match status" value="1"/>
</dbReference>
<dbReference type="Pfam" id="PF10662">
    <property type="entry name" value="PduV-EutP"/>
    <property type="match status" value="1"/>
</dbReference>
<dbReference type="GO" id="GO:0006576">
    <property type="term" value="P:biogenic amine metabolic process"/>
    <property type="evidence" value="ECO:0007669"/>
    <property type="project" value="InterPro"/>
</dbReference>
<evidence type="ECO:0000256" key="5">
    <source>
        <dbReference type="ARBA" id="ARBA00022801"/>
    </source>
</evidence>
<reference evidence="13 14" key="1">
    <citation type="journal article" date="2018" name="BMC Genomics">
        <title>The genome of Naegleria lovaniensis, the basis for a comparative approach to unravel pathogenicity factors of the human pathogenic amoeba N. fowleri.</title>
        <authorList>
            <person name="Liechti N."/>
            <person name="Schurch N."/>
            <person name="Bruggmann R."/>
            <person name="Wittwer M."/>
        </authorList>
    </citation>
    <scope>NUCLEOTIDE SEQUENCE [LARGE SCALE GENOMIC DNA]</scope>
    <source>
        <strain evidence="13 14">ATCC 30569</strain>
    </source>
</reference>
<feature type="compositionally biased region" description="Acidic residues" evidence="11">
    <location>
        <begin position="556"/>
        <end position="571"/>
    </location>
</feature>
<dbReference type="PROSITE" id="PS51714">
    <property type="entry name" value="G_BMS1"/>
    <property type="match status" value="1"/>
</dbReference>
<dbReference type="GO" id="GO:0005524">
    <property type="term" value="F:ATP binding"/>
    <property type="evidence" value="ECO:0007669"/>
    <property type="project" value="UniProtKB-KW"/>
</dbReference>
<evidence type="ECO:0000256" key="9">
    <source>
        <dbReference type="ARBA" id="ARBA00049117"/>
    </source>
</evidence>